<dbReference type="OrthoDB" id="9764808at2"/>
<dbReference type="PROSITE" id="PS51832">
    <property type="entry name" value="HD_GYP"/>
    <property type="match status" value="1"/>
</dbReference>
<dbReference type="Pfam" id="PF07238">
    <property type="entry name" value="PilZ"/>
    <property type="match status" value="1"/>
</dbReference>
<dbReference type="Proteomes" id="UP000199046">
    <property type="component" value="Unassembled WGS sequence"/>
</dbReference>
<accession>A0A1I1LNN7</accession>
<dbReference type="SUPFAM" id="SSF141371">
    <property type="entry name" value="PilZ domain-like"/>
    <property type="match status" value="1"/>
</dbReference>
<name>A0A1I1LNN7_9GAMM</name>
<dbReference type="GO" id="GO:0008081">
    <property type="term" value="F:phosphoric diester hydrolase activity"/>
    <property type="evidence" value="ECO:0007669"/>
    <property type="project" value="UniProtKB-ARBA"/>
</dbReference>
<dbReference type="Pfam" id="PF13487">
    <property type="entry name" value="HD_5"/>
    <property type="match status" value="1"/>
</dbReference>
<evidence type="ECO:0000259" key="2">
    <source>
        <dbReference type="PROSITE" id="PS51832"/>
    </source>
</evidence>
<feature type="domain" description="HD-GYP" evidence="2">
    <location>
        <begin position="313"/>
        <end position="513"/>
    </location>
</feature>
<evidence type="ECO:0000313" key="3">
    <source>
        <dbReference type="EMBL" id="SFC74152.1"/>
    </source>
</evidence>
<feature type="compositionally biased region" description="Basic residues" evidence="1">
    <location>
        <begin position="263"/>
        <end position="272"/>
    </location>
</feature>
<gene>
    <name evidence="3" type="ORF">SAMN05421848_2566</name>
</gene>
<sequence length="573" mass="64212">MDTSEAEVLPRIEIRDTEHIAGIIDTLGYHTHALSISLGESPICYPVTLGGLNHERRILSLALLDAQALEASGIVDQSLTLNAEGDTETLRFDAMALEVVRKNDLLEIQCSLPQALHTTSKRSSKRVRLLKGMQVRAGLTLYEDQPPITGRLRNISIGGALLEIPLAASASLKTDEAIARLELSFPNDEIFSSMGRIRHVNPAGRSHYAAVGVVFTGTERAHEQRLMYMVNETEREAVYRTGSGGRMSFPSPLYTSREPGDRRHTKRQRKKGQATPMVDALLEVARQLHIFLLALQNQRPLPAHCLLDSADTLLTLLNQQRQNLFYALHCLHRQPGWIQHSLNVAVRLGDLISAEPEYATQARDAVMAALVHDMGKLMLVDNTLPSIEGQLDTHQRHYLRSHVDVLLSALEGLDRLSPSMRHDVIQCINERLDGSGYPQGREEAVLSPIARMAAVIDTVDAMTRTRGDRRGKTAVEAYRYLYHRPGRFDKHWVTRYIQRHGFYPIGSLVKFSSGYLAWVMELDDSGQPRRVRVVRYLGRDGRTMNDILSRVDFAQLGTLEGLMRPEGFGLTPY</sequence>
<organism evidence="3 4">
    <name type="scientific">Kushneria avicenniae</name>
    <dbReference type="NCBI Taxonomy" id="402385"/>
    <lineage>
        <taxon>Bacteria</taxon>
        <taxon>Pseudomonadati</taxon>
        <taxon>Pseudomonadota</taxon>
        <taxon>Gammaproteobacteria</taxon>
        <taxon>Oceanospirillales</taxon>
        <taxon>Halomonadaceae</taxon>
        <taxon>Kushneria</taxon>
    </lineage>
</organism>
<keyword evidence="4" id="KW-1185">Reference proteome</keyword>
<dbReference type="Gene3D" id="2.40.10.220">
    <property type="entry name" value="predicted glycosyltransferase like domains"/>
    <property type="match status" value="1"/>
</dbReference>
<feature type="region of interest" description="Disordered" evidence="1">
    <location>
        <begin position="249"/>
        <end position="274"/>
    </location>
</feature>
<dbReference type="CDD" id="cd00077">
    <property type="entry name" value="HDc"/>
    <property type="match status" value="1"/>
</dbReference>
<protein>
    <submittedName>
        <fullName evidence="3">HD domain-containing protein</fullName>
    </submittedName>
</protein>
<dbReference type="AlphaFoldDB" id="A0A1I1LNN7"/>
<dbReference type="SUPFAM" id="SSF109604">
    <property type="entry name" value="HD-domain/PDEase-like"/>
    <property type="match status" value="1"/>
</dbReference>
<proteinExistence type="predicted"/>
<dbReference type="STRING" id="402385.SAMN05421848_2566"/>
<dbReference type="GO" id="GO:0035438">
    <property type="term" value="F:cyclic-di-GMP binding"/>
    <property type="evidence" value="ECO:0007669"/>
    <property type="project" value="InterPro"/>
</dbReference>
<evidence type="ECO:0000313" key="4">
    <source>
        <dbReference type="Proteomes" id="UP000199046"/>
    </source>
</evidence>
<dbReference type="Gene3D" id="1.10.3210.10">
    <property type="entry name" value="Hypothetical protein af1432"/>
    <property type="match status" value="1"/>
</dbReference>
<dbReference type="SMART" id="SM00471">
    <property type="entry name" value="HDc"/>
    <property type="match status" value="1"/>
</dbReference>
<dbReference type="EMBL" id="FOLY01000005">
    <property type="protein sequence ID" value="SFC74152.1"/>
    <property type="molecule type" value="Genomic_DNA"/>
</dbReference>
<dbReference type="InterPro" id="IPR037522">
    <property type="entry name" value="HD_GYP_dom"/>
</dbReference>
<dbReference type="PANTHER" id="PTHR43155">
    <property type="entry name" value="CYCLIC DI-GMP PHOSPHODIESTERASE PA4108-RELATED"/>
    <property type="match status" value="1"/>
</dbReference>
<dbReference type="InterPro" id="IPR003607">
    <property type="entry name" value="HD/PDEase_dom"/>
</dbReference>
<dbReference type="InterPro" id="IPR009875">
    <property type="entry name" value="PilZ_domain"/>
</dbReference>
<dbReference type="PANTHER" id="PTHR43155:SF2">
    <property type="entry name" value="CYCLIC DI-GMP PHOSPHODIESTERASE PA4108"/>
    <property type="match status" value="1"/>
</dbReference>
<reference evidence="4" key="1">
    <citation type="submission" date="2016-10" db="EMBL/GenBank/DDBJ databases">
        <authorList>
            <person name="Varghese N."/>
            <person name="Submissions S."/>
        </authorList>
    </citation>
    <scope>NUCLEOTIDE SEQUENCE [LARGE SCALE GENOMIC DNA]</scope>
    <source>
        <strain evidence="4">DSM 23439</strain>
    </source>
</reference>
<evidence type="ECO:0000256" key="1">
    <source>
        <dbReference type="SAM" id="MobiDB-lite"/>
    </source>
</evidence>
<dbReference type="RefSeq" id="WP_090134666.1">
    <property type="nucleotide sequence ID" value="NZ_FOLY01000005.1"/>
</dbReference>